<evidence type="ECO:0000256" key="2">
    <source>
        <dbReference type="ARBA" id="ARBA00010883"/>
    </source>
</evidence>
<accession>A0ABP1S4U5</accession>
<reference evidence="9 10" key="1">
    <citation type="submission" date="2024-08" db="EMBL/GenBank/DDBJ databases">
        <authorList>
            <person name="Cucini C."/>
            <person name="Frati F."/>
        </authorList>
    </citation>
    <scope>NUCLEOTIDE SEQUENCE [LARGE SCALE GENOMIC DNA]</scope>
</reference>
<comment type="similarity">
    <text evidence="2">Belongs to the sorting nexin family.</text>
</comment>
<dbReference type="InterPro" id="IPR001683">
    <property type="entry name" value="PX_dom"/>
</dbReference>
<dbReference type="InterPro" id="IPR052467">
    <property type="entry name" value="Sorting_nexin_PX-domain"/>
</dbReference>
<evidence type="ECO:0000256" key="6">
    <source>
        <dbReference type="ARBA" id="ARBA00023136"/>
    </source>
</evidence>
<evidence type="ECO:0000256" key="3">
    <source>
        <dbReference type="ARBA" id="ARBA00022448"/>
    </source>
</evidence>
<sequence length="171" mass="19884">MIKAFITSYQCVEIRGRNKKYHTYRIEIHHKDEVLNLDRRYSDFLQLHKELRKQFGSDIPCFPPKKVRNSSVKVLESRRTSLEHYLQTMLTFSPIPKEVLGFLNIHNCRNQFPKDDSSSVSVYSEDHYQTESTIINHPAAGFVEDPFIESDTSSNLSDTVTRGVLDALYNI</sequence>
<dbReference type="PANTHER" id="PTHR15813">
    <property type="entry name" value="SORTING NEXIN-22 AND 24"/>
    <property type="match status" value="1"/>
</dbReference>
<dbReference type="PANTHER" id="PTHR15813:SF9">
    <property type="entry name" value="PX DOMAIN-CONTAINING PROTEIN"/>
    <property type="match status" value="1"/>
</dbReference>
<evidence type="ECO:0000256" key="5">
    <source>
        <dbReference type="ARBA" id="ARBA00023121"/>
    </source>
</evidence>
<comment type="subcellular location">
    <subcellularLocation>
        <location evidence="1">Cytoplasmic vesicle membrane</location>
        <topology evidence="1">Peripheral membrane protein</topology>
        <orientation evidence="1">Cytoplasmic side</orientation>
    </subcellularLocation>
</comment>
<dbReference type="SUPFAM" id="SSF64268">
    <property type="entry name" value="PX domain"/>
    <property type="match status" value="1"/>
</dbReference>
<dbReference type="EMBL" id="CAXLJM020000160">
    <property type="protein sequence ID" value="CAL8143716.1"/>
    <property type="molecule type" value="Genomic_DNA"/>
</dbReference>
<evidence type="ECO:0000259" key="8">
    <source>
        <dbReference type="PROSITE" id="PS50195"/>
    </source>
</evidence>
<name>A0ABP1S4U5_9HEXA</name>
<comment type="caution">
    <text evidence="9">The sequence shown here is derived from an EMBL/GenBank/DDBJ whole genome shotgun (WGS) entry which is preliminary data.</text>
</comment>
<dbReference type="Pfam" id="PF00787">
    <property type="entry name" value="PX"/>
    <property type="match status" value="1"/>
</dbReference>
<dbReference type="PROSITE" id="PS50195">
    <property type="entry name" value="PX"/>
    <property type="match status" value="1"/>
</dbReference>
<dbReference type="SMART" id="SM00312">
    <property type="entry name" value="PX"/>
    <property type="match status" value="1"/>
</dbReference>
<evidence type="ECO:0000256" key="4">
    <source>
        <dbReference type="ARBA" id="ARBA00022927"/>
    </source>
</evidence>
<evidence type="ECO:0000313" key="9">
    <source>
        <dbReference type="EMBL" id="CAL8143716.1"/>
    </source>
</evidence>
<feature type="domain" description="PX" evidence="8">
    <location>
        <begin position="2"/>
        <end position="119"/>
    </location>
</feature>
<gene>
    <name evidence="9" type="ORF">ODALV1_LOCUS29837</name>
</gene>
<keyword evidence="10" id="KW-1185">Reference proteome</keyword>
<keyword evidence="4" id="KW-0653">Protein transport</keyword>
<evidence type="ECO:0000313" key="10">
    <source>
        <dbReference type="Proteomes" id="UP001642540"/>
    </source>
</evidence>
<proteinExistence type="inferred from homology"/>
<protein>
    <recommendedName>
        <fullName evidence="8">PX domain-containing protein</fullName>
    </recommendedName>
</protein>
<organism evidence="9 10">
    <name type="scientific">Orchesella dallaii</name>
    <dbReference type="NCBI Taxonomy" id="48710"/>
    <lineage>
        <taxon>Eukaryota</taxon>
        <taxon>Metazoa</taxon>
        <taxon>Ecdysozoa</taxon>
        <taxon>Arthropoda</taxon>
        <taxon>Hexapoda</taxon>
        <taxon>Collembola</taxon>
        <taxon>Entomobryomorpha</taxon>
        <taxon>Entomobryoidea</taxon>
        <taxon>Orchesellidae</taxon>
        <taxon>Orchesellinae</taxon>
        <taxon>Orchesella</taxon>
    </lineage>
</organism>
<keyword evidence="7" id="KW-0968">Cytoplasmic vesicle</keyword>
<keyword evidence="5" id="KW-0446">Lipid-binding</keyword>
<evidence type="ECO:0000256" key="1">
    <source>
        <dbReference type="ARBA" id="ARBA00004180"/>
    </source>
</evidence>
<dbReference type="InterPro" id="IPR036871">
    <property type="entry name" value="PX_dom_sf"/>
</dbReference>
<keyword evidence="6" id="KW-0472">Membrane</keyword>
<keyword evidence="3" id="KW-0813">Transport</keyword>
<dbReference type="Gene3D" id="3.30.1520.10">
    <property type="entry name" value="Phox-like domain"/>
    <property type="match status" value="1"/>
</dbReference>
<evidence type="ECO:0000256" key="7">
    <source>
        <dbReference type="ARBA" id="ARBA00023329"/>
    </source>
</evidence>
<dbReference type="Proteomes" id="UP001642540">
    <property type="component" value="Unassembled WGS sequence"/>
</dbReference>